<accession>A0A433WL47</accession>
<dbReference type="RefSeq" id="WP_127036344.1">
    <property type="nucleotide sequence ID" value="NZ_JAABOK010000009.1"/>
</dbReference>
<organism evidence="1 2">
    <name type="scientific">Chitinophaga solisilvae</name>
    <dbReference type="NCBI Taxonomy" id="1233460"/>
    <lineage>
        <taxon>Bacteria</taxon>
        <taxon>Pseudomonadati</taxon>
        <taxon>Bacteroidota</taxon>
        <taxon>Chitinophagia</taxon>
        <taxon>Chitinophagales</taxon>
        <taxon>Chitinophagaceae</taxon>
        <taxon>Chitinophaga</taxon>
    </lineage>
</organism>
<dbReference type="Pfam" id="PF04397">
    <property type="entry name" value="LytTR"/>
    <property type="match status" value="1"/>
</dbReference>
<dbReference type="InterPro" id="IPR011006">
    <property type="entry name" value="CheY-like_superfamily"/>
</dbReference>
<dbReference type="OrthoDB" id="2168082at2"/>
<dbReference type="SMART" id="SM00850">
    <property type="entry name" value="LytTR"/>
    <property type="match status" value="1"/>
</dbReference>
<dbReference type="Gene3D" id="2.40.50.1020">
    <property type="entry name" value="LytTr DNA-binding domain"/>
    <property type="match status" value="1"/>
</dbReference>
<dbReference type="InterPro" id="IPR007492">
    <property type="entry name" value="LytTR_DNA-bd_dom"/>
</dbReference>
<name>A0A433WL47_9BACT</name>
<dbReference type="GO" id="GO:0000156">
    <property type="term" value="F:phosphorelay response regulator activity"/>
    <property type="evidence" value="ECO:0007669"/>
    <property type="project" value="InterPro"/>
</dbReference>
<gene>
    <name evidence="1" type="ORF">ECE50_012705</name>
</gene>
<reference evidence="1" key="1">
    <citation type="submission" date="2020-05" db="EMBL/GenBank/DDBJ databases">
        <title>Chitinophaga laudate sp. nov., isolated from a tropical peat swamp.</title>
        <authorList>
            <person name="Goh C.B.S."/>
            <person name="Lee M.S."/>
            <person name="Parimannan S."/>
            <person name="Pasbakhsh P."/>
            <person name="Yule C.M."/>
            <person name="Rajandas H."/>
            <person name="Loke S."/>
            <person name="Croft L."/>
            <person name="Tan J.B.L."/>
        </authorList>
    </citation>
    <scope>NUCLEOTIDE SEQUENCE</scope>
    <source>
        <strain evidence="1">Mgbs1</strain>
    </source>
</reference>
<sequence>MEILIVEDEALNATRLQRMLQEINPDIRIPGVCESITETVDWIRSHPLPDLVLMDIRLADGLSFEIFEQVEIGCPVIFTTAYDEYAIRAFKVNSIDYLMKPIVQEDLSAALRKFESLRQQKVVSEPVKDILRYLEKKETIYRSRFLIPYKDGYRTVSAADVEFVVYDYGITHLALSDKTTVTVLQTMDELEEQLDPAQFFRANRQYIIHINSIEGIHNYFNGKLKVKLRTSPQSEVIISKEKARLFKNWLDR</sequence>
<evidence type="ECO:0000313" key="1">
    <source>
        <dbReference type="EMBL" id="NSL87700.1"/>
    </source>
</evidence>
<dbReference type="PROSITE" id="PS50930">
    <property type="entry name" value="HTH_LYTTR"/>
    <property type="match status" value="1"/>
</dbReference>
<dbReference type="Pfam" id="PF00072">
    <property type="entry name" value="Response_reg"/>
    <property type="match status" value="1"/>
</dbReference>
<dbReference type="SMART" id="SM00448">
    <property type="entry name" value="REC"/>
    <property type="match status" value="1"/>
</dbReference>
<dbReference type="EMBL" id="RIAR02000001">
    <property type="protein sequence ID" value="NSL87700.1"/>
    <property type="molecule type" value="Genomic_DNA"/>
</dbReference>
<comment type="caution">
    <text evidence="1">The sequence shown here is derived from an EMBL/GenBank/DDBJ whole genome shotgun (WGS) entry which is preliminary data.</text>
</comment>
<dbReference type="AlphaFoldDB" id="A0A433WL47"/>
<evidence type="ECO:0000313" key="2">
    <source>
        <dbReference type="Proteomes" id="UP000281028"/>
    </source>
</evidence>
<protein>
    <submittedName>
        <fullName evidence="1">Response regulator transcription factor</fullName>
    </submittedName>
</protein>
<proteinExistence type="predicted"/>
<dbReference type="Proteomes" id="UP000281028">
    <property type="component" value="Unassembled WGS sequence"/>
</dbReference>
<keyword evidence="2" id="KW-1185">Reference proteome</keyword>
<dbReference type="InterPro" id="IPR001789">
    <property type="entry name" value="Sig_transdc_resp-reg_receiver"/>
</dbReference>
<dbReference type="PANTHER" id="PTHR37299:SF1">
    <property type="entry name" value="STAGE 0 SPORULATION PROTEIN A HOMOLOG"/>
    <property type="match status" value="1"/>
</dbReference>
<dbReference type="Gene3D" id="3.40.50.2300">
    <property type="match status" value="1"/>
</dbReference>
<dbReference type="PANTHER" id="PTHR37299">
    <property type="entry name" value="TRANSCRIPTIONAL REGULATOR-RELATED"/>
    <property type="match status" value="1"/>
</dbReference>
<dbReference type="FunFam" id="3.40.50.2300:FF:000361">
    <property type="entry name" value="Two-component system response regulator"/>
    <property type="match status" value="1"/>
</dbReference>
<dbReference type="SUPFAM" id="SSF52172">
    <property type="entry name" value="CheY-like"/>
    <property type="match status" value="1"/>
</dbReference>
<dbReference type="GO" id="GO:0003677">
    <property type="term" value="F:DNA binding"/>
    <property type="evidence" value="ECO:0007669"/>
    <property type="project" value="InterPro"/>
</dbReference>
<dbReference type="InterPro" id="IPR046947">
    <property type="entry name" value="LytR-like"/>
</dbReference>
<dbReference type="PROSITE" id="PS50110">
    <property type="entry name" value="RESPONSE_REGULATORY"/>
    <property type="match status" value="1"/>
</dbReference>